<evidence type="ECO:0000259" key="1">
    <source>
        <dbReference type="PROSITE" id="PS50011"/>
    </source>
</evidence>
<sequence length="660" mass="73574">MAKRITSHEIRQIIQTALNNAHNNLPTEALSSLSEPDARVVLDEMWRILDSPASPTVAIGGLSFAVYRTTLKRVTLKLALEHHILPESLILMGVERLDEEQRGTGSFSDVFYGTYQGRKVALKRLRVFVMSSKSQKENSRKAGVSEDIFKGTLCMVLLWCESGSLRDHLASIREEGVMSDDDLAMAIDKWLHQTTLGLQYLHEEGIIHGDLHAGNILLNECGNACLTDFGMSLIAGGTGYNYGSVHGGGAMRWQAPELIDPEMFGLEGTRPTTQSDVFSIACTAIELYSGHAPLPNLNDLQVVRRYLSGKRPPRPSLPGGQIMGVAMWSMLKACWAQDRRDRISVHEAVLRMAGIVGRAATSVEQLTASMSTIDVQDSRCSFISVGAAYHDDTWNVDKMKRRAVDLVLSVDPAKQSALTDRHETITKQWLRSLAKVWELLEDYDYANAVPPKLDLASERPHLKTCPDPRLSRLSYFIWAWASQIVQTKMHITQPYDQSHVNINTLLQAASVKADDEEFQMALFASRCAVSGVWVPIEGGYRCDGDLTGCEKHKVTTDELNAAAEVVSRDPQLMDAFTKLHLYSESMFGEKQTAYLDSDDAQTALCLVGILMELAGDAVKANEIFMKLRDGYHTMVEELVPVREELWRSRRERKSNVELLC</sequence>
<dbReference type="GO" id="GO:0005524">
    <property type="term" value="F:ATP binding"/>
    <property type="evidence" value="ECO:0007669"/>
    <property type="project" value="InterPro"/>
</dbReference>
<dbReference type="GO" id="GO:0004674">
    <property type="term" value="F:protein serine/threonine kinase activity"/>
    <property type="evidence" value="ECO:0007669"/>
    <property type="project" value="TreeGrafter"/>
</dbReference>
<proteinExistence type="predicted"/>
<evidence type="ECO:0000313" key="2">
    <source>
        <dbReference type="EMBL" id="THH32513.1"/>
    </source>
</evidence>
<comment type="caution">
    <text evidence="2">The sequence shown here is derived from an EMBL/GenBank/DDBJ whole genome shotgun (WGS) entry which is preliminary data.</text>
</comment>
<dbReference type="OrthoDB" id="10261027at2759"/>
<dbReference type="InterPro" id="IPR000719">
    <property type="entry name" value="Prot_kinase_dom"/>
</dbReference>
<dbReference type="AlphaFoldDB" id="A0A4V3XJB6"/>
<dbReference type="EMBL" id="SGPM01000020">
    <property type="protein sequence ID" value="THH32513.1"/>
    <property type="molecule type" value="Genomic_DNA"/>
</dbReference>
<dbReference type="Pfam" id="PF07714">
    <property type="entry name" value="PK_Tyr_Ser-Thr"/>
    <property type="match status" value="1"/>
</dbReference>
<dbReference type="InterPro" id="IPR001245">
    <property type="entry name" value="Ser-Thr/Tyr_kinase_cat_dom"/>
</dbReference>
<dbReference type="PROSITE" id="PS50011">
    <property type="entry name" value="PROTEIN_KINASE_DOM"/>
    <property type="match status" value="1"/>
</dbReference>
<reference evidence="2 3" key="1">
    <citation type="submission" date="2019-02" db="EMBL/GenBank/DDBJ databases">
        <title>Genome sequencing of the rare red list fungi Antrodiella citrinella (Flaviporus citrinellus).</title>
        <authorList>
            <person name="Buettner E."/>
            <person name="Kellner H."/>
        </authorList>
    </citation>
    <scope>NUCLEOTIDE SEQUENCE [LARGE SCALE GENOMIC DNA]</scope>
    <source>
        <strain evidence="2 3">DSM 108506</strain>
    </source>
</reference>
<dbReference type="Gene3D" id="1.10.510.10">
    <property type="entry name" value="Transferase(Phosphotransferase) domain 1"/>
    <property type="match status" value="1"/>
</dbReference>
<protein>
    <recommendedName>
        <fullName evidence="1">Protein kinase domain-containing protein</fullName>
    </recommendedName>
</protein>
<evidence type="ECO:0000313" key="3">
    <source>
        <dbReference type="Proteomes" id="UP000308730"/>
    </source>
</evidence>
<accession>A0A4V3XJB6</accession>
<keyword evidence="3" id="KW-1185">Reference proteome</keyword>
<gene>
    <name evidence="2" type="ORF">EUX98_g1658</name>
</gene>
<dbReference type="PANTHER" id="PTHR44329">
    <property type="entry name" value="SERINE/THREONINE-PROTEIN KINASE TNNI3K-RELATED"/>
    <property type="match status" value="1"/>
</dbReference>
<dbReference type="SUPFAM" id="SSF56112">
    <property type="entry name" value="Protein kinase-like (PK-like)"/>
    <property type="match status" value="1"/>
</dbReference>
<organism evidence="2 3">
    <name type="scientific">Antrodiella citrinella</name>
    <dbReference type="NCBI Taxonomy" id="2447956"/>
    <lineage>
        <taxon>Eukaryota</taxon>
        <taxon>Fungi</taxon>
        <taxon>Dikarya</taxon>
        <taxon>Basidiomycota</taxon>
        <taxon>Agaricomycotina</taxon>
        <taxon>Agaricomycetes</taxon>
        <taxon>Polyporales</taxon>
        <taxon>Steccherinaceae</taxon>
        <taxon>Antrodiella</taxon>
    </lineage>
</organism>
<dbReference type="InterPro" id="IPR051681">
    <property type="entry name" value="Ser/Thr_Kinases-Pseudokinases"/>
</dbReference>
<dbReference type="Proteomes" id="UP000308730">
    <property type="component" value="Unassembled WGS sequence"/>
</dbReference>
<dbReference type="InterPro" id="IPR011009">
    <property type="entry name" value="Kinase-like_dom_sf"/>
</dbReference>
<feature type="domain" description="Protein kinase" evidence="1">
    <location>
        <begin position="96"/>
        <end position="355"/>
    </location>
</feature>
<name>A0A4V3XJB6_9APHY</name>